<gene>
    <name evidence="1" type="ORF">DHEL01_v201634</name>
</gene>
<dbReference type="Proteomes" id="UP000094444">
    <property type="component" value="Unassembled WGS sequence"/>
</dbReference>
<reference evidence="1" key="1">
    <citation type="submission" date="2017-09" db="EMBL/GenBank/DDBJ databases">
        <title>Polyketide synthases of a Diaporthe helianthi virulent isolate.</title>
        <authorList>
            <person name="Baroncelli R."/>
        </authorList>
    </citation>
    <scope>NUCLEOTIDE SEQUENCE [LARGE SCALE GENOMIC DNA]</scope>
    <source>
        <strain evidence="1">7/96</strain>
    </source>
</reference>
<dbReference type="EMBL" id="MAVT02000078">
    <property type="protein sequence ID" value="POS79958.1"/>
    <property type="molecule type" value="Genomic_DNA"/>
</dbReference>
<evidence type="ECO:0000313" key="2">
    <source>
        <dbReference type="Proteomes" id="UP000094444"/>
    </source>
</evidence>
<accession>A0A2P5IBV9</accession>
<sequence length="98" mass="10860">MYSVLCVVLNYTQRISPKVLHAEVPGQLYSVLDGRRELVFVYITEELGQIRFGGLQPTPISLAVARSDQFMTCPASPEAVQEASRIASFASSRHPRHA</sequence>
<keyword evidence="2" id="KW-1185">Reference proteome</keyword>
<dbReference type="InParanoid" id="A0A2P5IBV9"/>
<organism evidence="1 2">
    <name type="scientific">Diaporthe helianthi</name>
    <dbReference type="NCBI Taxonomy" id="158607"/>
    <lineage>
        <taxon>Eukaryota</taxon>
        <taxon>Fungi</taxon>
        <taxon>Dikarya</taxon>
        <taxon>Ascomycota</taxon>
        <taxon>Pezizomycotina</taxon>
        <taxon>Sordariomycetes</taxon>
        <taxon>Sordariomycetidae</taxon>
        <taxon>Diaporthales</taxon>
        <taxon>Diaporthaceae</taxon>
        <taxon>Diaporthe</taxon>
    </lineage>
</organism>
<comment type="caution">
    <text evidence="1">The sequence shown here is derived from an EMBL/GenBank/DDBJ whole genome shotgun (WGS) entry which is preliminary data.</text>
</comment>
<name>A0A2P5IBV9_DIAHE</name>
<evidence type="ECO:0000313" key="1">
    <source>
        <dbReference type="EMBL" id="POS79958.1"/>
    </source>
</evidence>
<protein>
    <submittedName>
        <fullName evidence="1">Uncharacterized protein</fullName>
    </submittedName>
</protein>
<dbReference type="AlphaFoldDB" id="A0A2P5IBV9"/>
<proteinExistence type="predicted"/>